<evidence type="ECO:0000256" key="2">
    <source>
        <dbReference type="SAM" id="SignalP"/>
    </source>
</evidence>
<dbReference type="HOGENOM" id="CLU_100715_7_3_1"/>
<dbReference type="AlphaFoldDB" id="A0A0D3KI33"/>
<dbReference type="GO" id="GO:0005739">
    <property type="term" value="C:mitochondrion"/>
    <property type="evidence" value="ECO:0007669"/>
    <property type="project" value="TreeGrafter"/>
</dbReference>
<evidence type="ECO:0000313" key="4">
    <source>
        <dbReference type="Proteomes" id="UP000013827"/>
    </source>
</evidence>
<evidence type="ECO:0000256" key="1">
    <source>
        <dbReference type="ARBA" id="ARBA00010552"/>
    </source>
</evidence>
<dbReference type="InterPro" id="IPR006175">
    <property type="entry name" value="YjgF/YER057c/UK114"/>
</dbReference>
<dbReference type="GeneID" id="17280863"/>
<protein>
    <submittedName>
        <fullName evidence="3">Uncharacterized protein</fullName>
    </submittedName>
</protein>
<dbReference type="SUPFAM" id="SSF55298">
    <property type="entry name" value="YjgF-like"/>
    <property type="match status" value="1"/>
</dbReference>
<dbReference type="RefSeq" id="XP_005787847.1">
    <property type="nucleotide sequence ID" value="XM_005787790.1"/>
</dbReference>
<dbReference type="GO" id="GO:0019239">
    <property type="term" value="F:deaminase activity"/>
    <property type="evidence" value="ECO:0007669"/>
    <property type="project" value="TreeGrafter"/>
</dbReference>
<feature type="chain" id="PRO_5044257201" evidence="2">
    <location>
        <begin position="20"/>
        <end position="154"/>
    </location>
</feature>
<dbReference type="Gene3D" id="3.30.1330.40">
    <property type="entry name" value="RutC-like"/>
    <property type="match status" value="1"/>
</dbReference>
<keyword evidence="2" id="KW-0732">Signal</keyword>
<dbReference type="OMA" id="NVEMECV"/>
<dbReference type="PANTHER" id="PTHR11803:SF58">
    <property type="entry name" value="PROTEIN HMF1-RELATED"/>
    <property type="match status" value="1"/>
</dbReference>
<dbReference type="GO" id="GO:0005829">
    <property type="term" value="C:cytosol"/>
    <property type="evidence" value="ECO:0007669"/>
    <property type="project" value="TreeGrafter"/>
</dbReference>
<dbReference type="Proteomes" id="UP000013827">
    <property type="component" value="Unassembled WGS sequence"/>
</dbReference>
<evidence type="ECO:0000313" key="3">
    <source>
        <dbReference type="EnsemblProtists" id="EOD35418"/>
    </source>
</evidence>
<dbReference type="KEGG" id="ehx:EMIHUDRAFT_98444"/>
<dbReference type="eggNOG" id="KOG2317">
    <property type="taxonomic scope" value="Eukaryota"/>
</dbReference>
<organism evidence="3 4">
    <name type="scientific">Emiliania huxleyi (strain CCMP1516)</name>
    <dbReference type="NCBI Taxonomy" id="280463"/>
    <lineage>
        <taxon>Eukaryota</taxon>
        <taxon>Haptista</taxon>
        <taxon>Haptophyta</taxon>
        <taxon>Prymnesiophyceae</taxon>
        <taxon>Isochrysidales</taxon>
        <taxon>Noelaerhabdaceae</taxon>
        <taxon>Emiliania</taxon>
    </lineage>
</organism>
<dbReference type="Pfam" id="PF01042">
    <property type="entry name" value="Ribonuc_L-PSP"/>
    <property type="match status" value="1"/>
</dbReference>
<dbReference type="EnsemblProtists" id="EOD35418">
    <property type="protein sequence ID" value="EOD35418"/>
    <property type="gene ID" value="EMIHUDRAFT_98444"/>
</dbReference>
<dbReference type="PaxDb" id="2903-EOD35418"/>
<proteinExistence type="inferred from homology"/>
<dbReference type="PANTHER" id="PTHR11803">
    <property type="entry name" value="2-IMINOBUTANOATE/2-IMINOPROPANOATE DEAMINASE RIDA"/>
    <property type="match status" value="1"/>
</dbReference>
<sequence>MLFRSALFYASLACLLALAATLDKKVVHVPGFPESPLFSHAVISGGTIYVAGTVGVNMTSVRDGRPTLCAGGIKAETACAFAMIGEVLKAAGPGTTLDNILDCTVFVGDLARDYAPLNEAYTKIFPKDPPARAAFGAKGLALNAAAEFKCVAAL</sequence>
<name>A0A0D3KI33_EMIH1</name>
<reference evidence="4" key="1">
    <citation type="journal article" date="2013" name="Nature">
        <title>Pan genome of the phytoplankton Emiliania underpins its global distribution.</title>
        <authorList>
            <person name="Read B.A."/>
            <person name="Kegel J."/>
            <person name="Klute M.J."/>
            <person name="Kuo A."/>
            <person name="Lefebvre S.C."/>
            <person name="Maumus F."/>
            <person name="Mayer C."/>
            <person name="Miller J."/>
            <person name="Monier A."/>
            <person name="Salamov A."/>
            <person name="Young J."/>
            <person name="Aguilar M."/>
            <person name="Claverie J.M."/>
            <person name="Frickenhaus S."/>
            <person name="Gonzalez K."/>
            <person name="Herman E.K."/>
            <person name="Lin Y.C."/>
            <person name="Napier J."/>
            <person name="Ogata H."/>
            <person name="Sarno A.F."/>
            <person name="Shmutz J."/>
            <person name="Schroeder D."/>
            <person name="de Vargas C."/>
            <person name="Verret F."/>
            <person name="von Dassow P."/>
            <person name="Valentin K."/>
            <person name="Van de Peer Y."/>
            <person name="Wheeler G."/>
            <person name="Dacks J.B."/>
            <person name="Delwiche C.F."/>
            <person name="Dyhrman S.T."/>
            <person name="Glockner G."/>
            <person name="John U."/>
            <person name="Richards T."/>
            <person name="Worden A.Z."/>
            <person name="Zhang X."/>
            <person name="Grigoriev I.V."/>
            <person name="Allen A.E."/>
            <person name="Bidle K."/>
            <person name="Borodovsky M."/>
            <person name="Bowler C."/>
            <person name="Brownlee C."/>
            <person name="Cock J.M."/>
            <person name="Elias M."/>
            <person name="Gladyshev V.N."/>
            <person name="Groth M."/>
            <person name="Guda C."/>
            <person name="Hadaegh A."/>
            <person name="Iglesias-Rodriguez M.D."/>
            <person name="Jenkins J."/>
            <person name="Jones B.M."/>
            <person name="Lawson T."/>
            <person name="Leese F."/>
            <person name="Lindquist E."/>
            <person name="Lobanov A."/>
            <person name="Lomsadze A."/>
            <person name="Malik S.B."/>
            <person name="Marsh M.E."/>
            <person name="Mackinder L."/>
            <person name="Mock T."/>
            <person name="Mueller-Roeber B."/>
            <person name="Pagarete A."/>
            <person name="Parker M."/>
            <person name="Probert I."/>
            <person name="Quesneville H."/>
            <person name="Raines C."/>
            <person name="Rensing S.A."/>
            <person name="Riano-Pachon D.M."/>
            <person name="Richier S."/>
            <person name="Rokitta S."/>
            <person name="Shiraiwa Y."/>
            <person name="Soanes D.M."/>
            <person name="van der Giezen M."/>
            <person name="Wahlund T.M."/>
            <person name="Williams B."/>
            <person name="Wilson W."/>
            <person name="Wolfe G."/>
            <person name="Wurch L.L."/>
        </authorList>
    </citation>
    <scope>NUCLEOTIDE SEQUENCE</scope>
</reference>
<dbReference type="CDD" id="cd00448">
    <property type="entry name" value="YjgF_YER057c_UK114_family"/>
    <property type="match status" value="1"/>
</dbReference>
<feature type="signal peptide" evidence="2">
    <location>
        <begin position="1"/>
        <end position="19"/>
    </location>
</feature>
<dbReference type="InterPro" id="IPR035959">
    <property type="entry name" value="RutC-like_sf"/>
</dbReference>
<comment type="similarity">
    <text evidence="1">Belongs to the RutC family.</text>
</comment>
<accession>A0A0D3KI33</accession>
<keyword evidence="4" id="KW-1185">Reference proteome</keyword>
<dbReference type="STRING" id="2903.R1DIT6"/>
<reference evidence="3" key="2">
    <citation type="submission" date="2024-10" db="UniProtKB">
        <authorList>
            <consortium name="EnsemblProtists"/>
        </authorList>
    </citation>
    <scope>IDENTIFICATION</scope>
</reference>